<proteinExistence type="inferred from homology"/>
<evidence type="ECO:0000256" key="9">
    <source>
        <dbReference type="ARBA" id="ARBA00050687"/>
    </source>
</evidence>
<dbReference type="PANTHER" id="PTHR11692:SF0">
    <property type="entry name" value="BIFUNCTIONAL PURINE BIOSYNTHESIS PROTEIN ATIC"/>
    <property type="match status" value="1"/>
</dbReference>
<dbReference type="Pfam" id="PF02142">
    <property type="entry name" value="MGS"/>
    <property type="match status" value="1"/>
</dbReference>
<dbReference type="SUPFAM" id="SSF52335">
    <property type="entry name" value="Methylglyoxal synthase-like"/>
    <property type="match status" value="1"/>
</dbReference>
<accession>A0A0D8HGP1</accession>
<evidence type="ECO:0000256" key="3">
    <source>
        <dbReference type="ARBA" id="ARBA00007667"/>
    </source>
</evidence>
<dbReference type="InterPro" id="IPR036914">
    <property type="entry name" value="MGS-like_dom_sf"/>
</dbReference>
<keyword evidence="7 10" id="KW-0511">Multifunctional enzyme</keyword>
<dbReference type="GO" id="GO:0004643">
    <property type="term" value="F:phosphoribosylaminoimidazolecarboxamide formyltransferase activity"/>
    <property type="evidence" value="ECO:0007669"/>
    <property type="project" value="UniProtKB-UniRule"/>
</dbReference>
<dbReference type="PANTHER" id="PTHR11692">
    <property type="entry name" value="BIFUNCTIONAL PURINE BIOSYNTHESIS PROTEIN PURH"/>
    <property type="match status" value="1"/>
</dbReference>
<evidence type="ECO:0000256" key="5">
    <source>
        <dbReference type="ARBA" id="ARBA00022755"/>
    </source>
</evidence>
<dbReference type="PROSITE" id="PS51855">
    <property type="entry name" value="MGS"/>
    <property type="match status" value="1"/>
</dbReference>
<dbReference type="SUPFAM" id="SSF53927">
    <property type="entry name" value="Cytidine deaminase-like"/>
    <property type="match status" value="1"/>
</dbReference>
<dbReference type="AlphaFoldDB" id="A0A0D8HGP1"/>
<dbReference type="InterPro" id="IPR002695">
    <property type="entry name" value="PurH-like"/>
</dbReference>
<evidence type="ECO:0000256" key="7">
    <source>
        <dbReference type="ARBA" id="ARBA00023268"/>
    </source>
</evidence>
<evidence type="ECO:0000313" key="12">
    <source>
        <dbReference type="EMBL" id="KJF16246.1"/>
    </source>
</evidence>
<dbReference type="EC" id="3.5.4.10" evidence="10"/>
<dbReference type="UniPathway" id="UPA00074">
    <property type="reaction ID" value="UER00133"/>
</dbReference>
<dbReference type="RefSeq" id="WP_052606570.1">
    <property type="nucleotide sequence ID" value="NZ_JXYS01000091.1"/>
</dbReference>
<dbReference type="GO" id="GO:0005829">
    <property type="term" value="C:cytosol"/>
    <property type="evidence" value="ECO:0007669"/>
    <property type="project" value="TreeGrafter"/>
</dbReference>
<comment type="caution">
    <text evidence="12">The sequence shown here is derived from an EMBL/GenBank/DDBJ whole genome shotgun (WGS) entry which is preliminary data.</text>
</comment>
<dbReference type="FunFam" id="3.40.140.20:FF:000001">
    <property type="entry name" value="Bifunctional purine biosynthesis protein PurH"/>
    <property type="match status" value="1"/>
</dbReference>
<comment type="similarity">
    <text evidence="3 10">Belongs to the PurH family.</text>
</comment>
<dbReference type="Proteomes" id="UP000032360">
    <property type="component" value="Unassembled WGS sequence"/>
</dbReference>
<dbReference type="EC" id="2.1.2.3" evidence="10"/>
<protein>
    <recommendedName>
        <fullName evidence="10">Bifunctional purine biosynthesis protein PurH</fullName>
    </recommendedName>
    <domain>
        <recommendedName>
            <fullName evidence="10">Phosphoribosylaminoimidazolecarboxamide formyltransferase</fullName>
            <ecNumber evidence="10">2.1.2.3</ecNumber>
        </recommendedName>
        <alternativeName>
            <fullName evidence="10">AICAR transformylase</fullName>
        </alternativeName>
    </domain>
    <domain>
        <recommendedName>
            <fullName evidence="10">IMP cyclohydrolase</fullName>
            <ecNumber evidence="10">3.5.4.10</ecNumber>
        </recommendedName>
        <alternativeName>
            <fullName evidence="10">ATIC</fullName>
        </alternativeName>
        <alternativeName>
            <fullName evidence="10">IMP synthase</fullName>
        </alternativeName>
        <alternativeName>
            <fullName evidence="10">Inosinicase</fullName>
        </alternativeName>
    </domain>
</protein>
<dbReference type="SMART" id="SM00851">
    <property type="entry name" value="MGS"/>
    <property type="match status" value="1"/>
</dbReference>
<evidence type="ECO:0000256" key="2">
    <source>
        <dbReference type="ARBA" id="ARBA00004954"/>
    </source>
</evidence>
<evidence type="ECO:0000256" key="6">
    <source>
        <dbReference type="ARBA" id="ARBA00022801"/>
    </source>
</evidence>
<dbReference type="Pfam" id="PF01808">
    <property type="entry name" value="AICARFT_IMPCHas"/>
    <property type="match status" value="1"/>
</dbReference>
<name>A0A0D8HGP1_9ACTN</name>
<dbReference type="Gene3D" id="3.40.50.1380">
    <property type="entry name" value="Methylglyoxal synthase-like domain"/>
    <property type="match status" value="1"/>
</dbReference>
<dbReference type="STRING" id="1280514.AXFE_28860"/>
<keyword evidence="4 10" id="KW-0808">Transferase</keyword>
<evidence type="ECO:0000256" key="4">
    <source>
        <dbReference type="ARBA" id="ARBA00022679"/>
    </source>
</evidence>
<dbReference type="OrthoDB" id="9802065at2"/>
<comment type="domain">
    <text evidence="10">The IMP cyclohydrolase activity resides in the N-terminal region.</text>
</comment>
<dbReference type="PATRIC" id="fig|1280514.3.peg.3812"/>
<feature type="domain" description="MGS-like" evidence="11">
    <location>
        <begin position="1"/>
        <end position="134"/>
    </location>
</feature>
<comment type="catalytic activity">
    <reaction evidence="8 10">
        <text>(6R)-10-formyltetrahydrofolate + 5-amino-1-(5-phospho-beta-D-ribosyl)imidazole-4-carboxamide = 5-formamido-1-(5-phospho-D-ribosyl)imidazole-4-carboxamide + (6S)-5,6,7,8-tetrahydrofolate</text>
        <dbReference type="Rhea" id="RHEA:22192"/>
        <dbReference type="ChEBI" id="CHEBI:57453"/>
        <dbReference type="ChEBI" id="CHEBI:58467"/>
        <dbReference type="ChEBI" id="CHEBI:58475"/>
        <dbReference type="ChEBI" id="CHEBI:195366"/>
        <dbReference type="EC" id="2.1.2.3"/>
    </reaction>
</comment>
<dbReference type="PIRSF" id="PIRSF000414">
    <property type="entry name" value="AICARFT_IMPCHas"/>
    <property type="match status" value="1"/>
</dbReference>
<dbReference type="HAMAP" id="MF_00139">
    <property type="entry name" value="PurH"/>
    <property type="match status" value="1"/>
</dbReference>
<dbReference type="NCBIfam" id="NF002049">
    <property type="entry name" value="PRK00881.1"/>
    <property type="match status" value="1"/>
</dbReference>
<organism evidence="12 13">
    <name type="scientific">Acidithrix ferrooxidans</name>
    <dbReference type="NCBI Taxonomy" id="1280514"/>
    <lineage>
        <taxon>Bacteria</taxon>
        <taxon>Bacillati</taxon>
        <taxon>Actinomycetota</taxon>
        <taxon>Acidimicrobiia</taxon>
        <taxon>Acidimicrobiales</taxon>
        <taxon>Acidimicrobiaceae</taxon>
        <taxon>Acidithrix</taxon>
    </lineage>
</organism>
<dbReference type="CDD" id="cd01421">
    <property type="entry name" value="IMPCH"/>
    <property type="match status" value="1"/>
</dbReference>
<dbReference type="InterPro" id="IPR024051">
    <property type="entry name" value="AICAR_Tfase_dup_dom_sf"/>
</dbReference>
<evidence type="ECO:0000256" key="1">
    <source>
        <dbReference type="ARBA" id="ARBA00004844"/>
    </source>
</evidence>
<sequence length="503" mass="54125">MRALLSVYEKDGIVDFGRGLVDLGYEIIASGGTSRELAAHGVAHMSVEDVTGFAEMLDGRVKTLHPKVHAGILADRSKPQHLLDIESLGIETIDIVACNLYPFAGSPSIETIDVGGPSMIRAAGKNHTFVSVLVDSNDYEPVLKALAEGGSVDYETRRALAAKAFDHLSRYDRLISLWLGGKQEDALALDDEIAPVLMKKSSLRYGENPHQDGALYTRVGRPSWFESMVRHSGMELSYLNLFDADAAWRLVHELGDSPSAAIIKHANPCGVATSTVDISQAYSRAFECDPISAFGGIIALNRPVDMHLAQEMASNPKADVVIAPSYEDGVIEFLSKKRKNTRFLTGEPPEVPALQFRSIGDAILVQAPDTFVTTKEQWKVVTTAQPDPSRWEEIEMAWKVCAKTSSNAIVIVSEGAAIGIGAGQQNRLDSSRIAIAKAKEKVVGSVAASDAFFPFPDGMLTLAEAGVSIIISPGGSINDASVIEAANDAGVVLIFTGERHFRH</sequence>
<gene>
    <name evidence="10 12" type="primary">purH</name>
    <name evidence="12" type="ORF">AXFE_28860</name>
</gene>
<comment type="catalytic activity">
    <reaction evidence="9 10">
        <text>IMP + H2O = 5-formamido-1-(5-phospho-D-ribosyl)imidazole-4-carboxamide</text>
        <dbReference type="Rhea" id="RHEA:18445"/>
        <dbReference type="ChEBI" id="CHEBI:15377"/>
        <dbReference type="ChEBI" id="CHEBI:58053"/>
        <dbReference type="ChEBI" id="CHEBI:58467"/>
        <dbReference type="EC" id="3.5.4.10"/>
    </reaction>
</comment>
<comment type="pathway">
    <text evidence="1 10">Purine metabolism; IMP biosynthesis via de novo pathway; IMP from 5-formamido-1-(5-phospho-D-ribosyl)imidazole-4-carboxamide: step 1/1.</text>
</comment>
<dbReference type="FunFam" id="3.40.50.1380:FF:000001">
    <property type="entry name" value="Bifunctional purine biosynthesis protein PurH"/>
    <property type="match status" value="1"/>
</dbReference>
<reference evidence="12 13" key="1">
    <citation type="submission" date="2015-01" db="EMBL/GenBank/DDBJ databases">
        <title>Draft genome of the acidophilic iron oxidizer Acidithrix ferrooxidans strain Py-F3.</title>
        <authorList>
            <person name="Poehlein A."/>
            <person name="Eisen S."/>
            <person name="Schloemann M."/>
            <person name="Johnson B.D."/>
            <person name="Daniel R."/>
            <person name="Muehling M."/>
        </authorList>
    </citation>
    <scope>NUCLEOTIDE SEQUENCE [LARGE SCALE GENOMIC DNA]</scope>
    <source>
        <strain evidence="12 13">Py-F3</strain>
    </source>
</reference>
<dbReference type="SMART" id="SM00798">
    <property type="entry name" value="AICARFT_IMPCHas"/>
    <property type="match status" value="1"/>
</dbReference>
<keyword evidence="6 10" id="KW-0378">Hydrolase</keyword>
<dbReference type="GO" id="GO:0006189">
    <property type="term" value="P:'de novo' IMP biosynthetic process"/>
    <property type="evidence" value="ECO:0007669"/>
    <property type="project" value="UniProtKB-UniRule"/>
</dbReference>
<dbReference type="InterPro" id="IPR016193">
    <property type="entry name" value="Cytidine_deaminase-like"/>
</dbReference>
<evidence type="ECO:0000259" key="11">
    <source>
        <dbReference type="PROSITE" id="PS51855"/>
    </source>
</evidence>
<keyword evidence="13" id="KW-1185">Reference proteome</keyword>
<comment type="pathway">
    <text evidence="2 10">Purine metabolism; IMP biosynthesis via de novo pathway; 5-formamido-1-(5-phospho-D-ribosyl)imidazole-4-carboxamide from 5-amino-1-(5-phospho-D-ribosyl)imidazole-4-carboxamide (10-formyl THF route): step 1/1.</text>
</comment>
<dbReference type="Gene3D" id="3.40.140.20">
    <property type="match status" value="2"/>
</dbReference>
<dbReference type="GO" id="GO:0003937">
    <property type="term" value="F:IMP cyclohydrolase activity"/>
    <property type="evidence" value="ECO:0007669"/>
    <property type="project" value="UniProtKB-UniRule"/>
</dbReference>
<dbReference type="EMBL" id="JXYS01000091">
    <property type="protein sequence ID" value="KJF16246.1"/>
    <property type="molecule type" value="Genomic_DNA"/>
</dbReference>
<evidence type="ECO:0000313" key="13">
    <source>
        <dbReference type="Proteomes" id="UP000032360"/>
    </source>
</evidence>
<keyword evidence="5 10" id="KW-0658">Purine biosynthesis</keyword>
<evidence type="ECO:0000256" key="8">
    <source>
        <dbReference type="ARBA" id="ARBA00050488"/>
    </source>
</evidence>
<dbReference type="InterPro" id="IPR011607">
    <property type="entry name" value="MGS-like_dom"/>
</dbReference>
<evidence type="ECO:0000256" key="10">
    <source>
        <dbReference type="HAMAP-Rule" id="MF_00139"/>
    </source>
</evidence>